<name>A0A834XE65_9FABA</name>
<accession>A0A834XE65</accession>
<protein>
    <submittedName>
        <fullName evidence="1">Agamous-like MADS-box protein AGL62</fullName>
    </submittedName>
</protein>
<keyword evidence="2" id="KW-1185">Reference proteome</keyword>
<proteinExistence type="predicted"/>
<reference evidence="1" key="1">
    <citation type="submission" date="2020-09" db="EMBL/GenBank/DDBJ databases">
        <title>Genome-Enabled Discovery of Anthraquinone Biosynthesis in Senna tora.</title>
        <authorList>
            <person name="Kang S.-H."/>
            <person name="Pandey R.P."/>
            <person name="Lee C.-M."/>
            <person name="Sim J.-S."/>
            <person name="Jeong J.-T."/>
            <person name="Choi B.-S."/>
            <person name="Jung M."/>
            <person name="Ginzburg D."/>
            <person name="Zhao K."/>
            <person name="Won S.Y."/>
            <person name="Oh T.-J."/>
            <person name="Yu Y."/>
            <person name="Kim N.-H."/>
            <person name="Lee O.R."/>
            <person name="Lee T.-H."/>
            <person name="Bashyal P."/>
            <person name="Kim T.-S."/>
            <person name="Lee W.-H."/>
            <person name="Kawkins C."/>
            <person name="Kim C.-K."/>
            <person name="Kim J.S."/>
            <person name="Ahn B.O."/>
            <person name="Rhee S.Y."/>
            <person name="Sohng J.K."/>
        </authorList>
    </citation>
    <scope>NUCLEOTIDE SEQUENCE</scope>
    <source>
        <tissue evidence="1">Leaf</tissue>
    </source>
</reference>
<organism evidence="1 2">
    <name type="scientific">Senna tora</name>
    <dbReference type="NCBI Taxonomy" id="362788"/>
    <lineage>
        <taxon>Eukaryota</taxon>
        <taxon>Viridiplantae</taxon>
        <taxon>Streptophyta</taxon>
        <taxon>Embryophyta</taxon>
        <taxon>Tracheophyta</taxon>
        <taxon>Spermatophyta</taxon>
        <taxon>Magnoliopsida</taxon>
        <taxon>eudicotyledons</taxon>
        <taxon>Gunneridae</taxon>
        <taxon>Pentapetalae</taxon>
        <taxon>rosids</taxon>
        <taxon>fabids</taxon>
        <taxon>Fabales</taxon>
        <taxon>Fabaceae</taxon>
        <taxon>Caesalpinioideae</taxon>
        <taxon>Cassia clade</taxon>
        <taxon>Senna</taxon>
    </lineage>
</organism>
<sequence length="63" mass="6827">MVDVLASAACGNGSWWNRSVEEMDLEDVLAFKKCAQELRRNLVAAAEKKKAAAAINGPTRSSF</sequence>
<comment type="caution">
    <text evidence="1">The sequence shown here is derived from an EMBL/GenBank/DDBJ whole genome shotgun (WGS) entry which is preliminary data.</text>
</comment>
<dbReference type="AlphaFoldDB" id="A0A834XE65"/>
<evidence type="ECO:0000313" key="2">
    <source>
        <dbReference type="Proteomes" id="UP000634136"/>
    </source>
</evidence>
<gene>
    <name evidence="1" type="ORF">G2W53_000573</name>
</gene>
<dbReference type="EMBL" id="JAAIUW010000001">
    <property type="protein sequence ID" value="KAF7843668.1"/>
    <property type="molecule type" value="Genomic_DNA"/>
</dbReference>
<dbReference type="Proteomes" id="UP000634136">
    <property type="component" value="Unassembled WGS sequence"/>
</dbReference>
<dbReference type="OrthoDB" id="2284405at2759"/>
<evidence type="ECO:0000313" key="1">
    <source>
        <dbReference type="EMBL" id="KAF7843668.1"/>
    </source>
</evidence>